<name>A0A2T1N5E1_9FLAO</name>
<dbReference type="AlphaFoldDB" id="A0A2T1N5E1"/>
<keyword evidence="3" id="KW-1185">Reference proteome</keyword>
<dbReference type="Proteomes" id="UP000238426">
    <property type="component" value="Unassembled WGS sequence"/>
</dbReference>
<dbReference type="Pfam" id="PF14376">
    <property type="entry name" value="Haem_bd"/>
    <property type="match status" value="1"/>
</dbReference>
<protein>
    <submittedName>
        <fullName evidence="2">Cytochrome C</fullName>
    </submittedName>
</protein>
<accession>A0A2T1N5E1</accession>
<dbReference type="InterPro" id="IPR025992">
    <property type="entry name" value="Haem-bd"/>
</dbReference>
<evidence type="ECO:0000259" key="1">
    <source>
        <dbReference type="SMART" id="SM01235"/>
    </source>
</evidence>
<sequence length="158" mass="18443">MKIVKKILIVLLLVLVIAQFFGPDKNESDLEDIKPFLTETNPPKDVLAILETTCYDCHSSNTTYPWYNNITPVNYWLDSHIEEGKEHFNMSDWNSYSLKKKDHKLDELIEEVEEGEMPLNSYTYTHGDANLTPEQIKKVTEWAKNVRAFYSIQMEVPQ</sequence>
<dbReference type="SMART" id="SM01235">
    <property type="entry name" value="Haem_bd"/>
    <property type="match status" value="1"/>
</dbReference>
<reference evidence="2 3" key="1">
    <citation type="submission" date="2018-03" db="EMBL/GenBank/DDBJ databases">
        <title>Mesoflavibacter sp. HG37 and Mesoflavibacter sp. HG96 sp.nov., two marine bacteria isolated from seawater of Western Pacific Ocean.</title>
        <authorList>
            <person name="Cheng H."/>
            <person name="Wu Y.-H."/>
            <person name="Guo L.-L."/>
            <person name="Xu X.-W."/>
        </authorList>
    </citation>
    <scope>NUCLEOTIDE SEQUENCE [LARGE SCALE GENOMIC DNA]</scope>
    <source>
        <strain evidence="2 3">KCTC 32269</strain>
    </source>
</reference>
<organism evidence="2 3">
    <name type="scientific">Aurantibacter aestuarii</name>
    <dbReference type="NCBI Taxonomy" id="1266046"/>
    <lineage>
        <taxon>Bacteria</taxon>
        <taxon>Pseudomonadati</taxon>
        <taxon>Bacteroidota</taxon>
        <taxon>Flavobacteriia</taxon>
        <taxon>Flavobacteriales</taxon>
        <taxon>Flavobacteriaceae</taxon>
        <taxon>Aurantibacter</taxon>
    </lineage>
</organism>
<comment type="caution">
    <text evidence="2">The sequence shown here is derived from an EMBL/GenBank/DDBJ whole genome shotgun (WGS) entry which is preliminary data.</text>
</comment>
<evidence type="ECO:0000313" key="2">
    <source>
        <dbReference type="EMBL" id="PSG86501.1"/>
    </source>
</evidence>
<proteinExistence type="predicted"/>
<dbReference type="RefSeq" id="WP_106464239.1">
    <property type="nucleotide sequence ID" value="NZ_PXOQ01000015.1"/>
</dbReference>
<feature type="domain" description="Haem-binding" evidence="1">
    <location>
        <begin position="8"/>
        <end position="147"/>
    </location>
</feature>
<gene>
    <name evidence="2" type="ORF">C7H52_12515</name>
</gene>
<dbReference type="OrthoDB" id="196738at2"/>
<evidence type="ECO:0000313" key="3">
    <source>
        <dbReference type="Proteomes" id="UP000238426"/>
    </source>
</evidence>
<dbReference type="EMBL" id="PXOQ01000015">
    <property type="protein sequence ID" value="PSG86501.1"/>
    <property type="molecule type" value="Genomic_DNA"/>
</dbReference>